<evidence type="ECO:0000259" key="7">
    <source>
        <dbReference type="PROSITE" id="PS50885"/>
    </source>
</evidence>
<dbReference type="Gene3D" id="1.10.287.950">
    <property type="entry name" value="Methyl-accepting chemotaxis protein"/>
    <property type="match status" value="1"/>
</dbReference>
<evidence type="ECO:0000256" key="2">
    <source>
        <dbReference type="ARBA" id="ARBA00023224"/>
    </source>
</evidence>
<proteinExistence type="inferred from homology"/>
<evidence type="ECO:0000259" key="6">
    <source>
        <dbReference type="PROSITE" id="PS50111"/>
    </source>
</evidence>
<gene>
    <name evidence="8" type="ORF">JQC75_14590</name>
</gene>
<dbReference type="CDD" id="cd11386">
    <property type="entry name" value="MCP_signal"/>
    <property type="match status" value="1"/>
</dbReference>
<dbReference type="PROSITE" id="PS50885">
    <property type="entry name" value="HAMP"/>
    <property type="match status" value="1"/>
</dbReference>
<evidence type="ECO:0000256" key="3">
    <source>
        <dbReference type="ARBA" id="ARBA00029447"/>
    </source>
</evidence>
<dbReference type="RefSeq" id="WP_203324773.1">
    <property type="nucleotide sequence ID" value="NZ_CP069213.1"/>
</dbReference>
<evidence type="ECO:0000256" key="1">
    <source>
        <dbReference type="ARBA" id="ARBA00004370"/>
    </source>
</evidence>
<comment type="similarity">
    <text evidence="3">Belongs to the methyl-accepting chemotaxis (MCP) protein family.</text>
</comment>
<dbReference type="SUPFAM" id="SSF58104">
    <property type="entry name" value="Methyl-accepting chemotaxis protein (MCP) signaling domain"/>
    <property type="match status" value="1"/>
</dbReference>
<keyword evidence="2 4" id="KW-0807">Transducer</keyword>
<evidence type="ECO:0000313" key="8">
    <source>
        <dbReference type="EMBL" id="QRH01078.1"/>
    </source>
</evidence>
<dbReference type="Pfam" id="PF00672">
    <property type="entry name" value="HAMP"/>
    <property type="match status" value="1"/>
</dbReference>
<sequence length="673" mass="72918">MKIKVATRVIGGFSFVTLLLVILGGASLVTNNNLKDSTAIMQELSMPALEATGHLSETLSEQQRLILKAFHSKTSAAVPGLERSFDQLSTGFDNQFSLLSGLLNNRDNFQGQLSGLSSSYQSLESNSKAMLKARFDALSQQEELLKLRERLENSADDASSNLFDLIDLESSQNQTEREIAAAASAIDTTMTGIITTVYDLVAAEERSKYELIAKELDYMLGEVKTKMEYISRHGEGIIDADLVSTLNDDSNKVLKMLEGKDTLVTLKSRQIDSDLLASDKLTVVEKNALTVTEQMKRLAKDIETVTNDISNQALNDINNASLRTLVLVVIAIVVAVVISFAVVSPLKRSLDEVNGALNVLASGDLTHKLDDTGHDEFAELSRNCNRLVDSLRSLIASILDRSNQLAAAAEETSAITSQTTIGIQEQKSQVDQVATATTELSSSAHQVNMSADDALSQIKQADEETQHMRTIADENKRTILSLADEVAKASKVINKVHSDSASIGSILDVIRGIAEQTNLLALNAAIEAARAGEQGRGFAVVADEVRSLASRTQDSTREIQQMIEVLQQGTQQAVAVMQLGQNQAQSCVEKTEQANQALQTISHSVHRAYDAGTHIAQAAQEQNLVSQQVSEKLEHIAAISEETALGAEQTAKSSHEVARLAEELQSSVKEFRV</sequence>
<keyword evidence="5" id="KW-0812">Transmembrane</keyword>
<dbReference type="Pfam" id="PF00015">
    <property type="entry name" value="MCPsignal"/>
    <property type="match status" value="1"/>
</dbReference>
<feature type="transmembrane region" description="Helical" evidence="5">
    <location>
        <begin position="320"/>
        <end position="343"/>
    </location>
</feature>
<accession>A0ABX7G1D0</accession>
<keyword evidence="5" id="KW-0472">Membrane</keyword>
<keyword evidence="9" id="KW-1185">Reference proteome</keyword>
<dbReference type="Proteomes" id="UP000596252">
    <property type="component" value="Chromosome"/>
</dbReference>
<comment type="subcellular location">
    <subcellularLocation>
        <location evidence="1">Membrane</location>
    </subcellularLocation>
</comment>
<dbReference type="PANTHER" id="PTHR32089">
    <property type="entry name" value="METHYL-ACCEPTING CHEMOTAXIS PROTEIN MCPB"/>
    <property type="match status" value="1"/>
</dbReference>
<evidence type="ECO:0000256" key="4">
    <source>
        <dbReference type="PROSITE-ProRule" id="PRU00284"/>
    </source>
</evidence>
<feature type="domain" description="Methyl-accepting transducer" evidence="6">
    <location>
        <begin position="401"/>
        <end position="637"/>
    </location>
</feature>
<dbReference type="CDD" id="cd06225">
    <property type="entry name" value="HAMP"/>
    <property type="match status" value="1"/>
</dbReference>
<protein>
    <submittedName>
        <fullName evidence="8">Methyl-accepting chemotaxis protein</fullName>
    </submittedName>
</protein>
<evidence type="ECO:0000313" key="9">
    <source>
        <dbReference type="Proteomes" id="UP000596252"/>
    </source>
</evidence>
<dbReference type="EMBL" id="CP069213">
    <property type="protein sequence ID" value="QRH01078.1"/>
    <property type="molecule type" value="Genomic_DNA"/>
</dbReference>
<evidence type="ECO:0000256" key="5">
    <source>
        <dbReference type="SAM" id="Phobius"/>
    </source>
</evidence>
<organism evidence="8 9">
    <name type="scientific">Shewanella litorisediminis</name>
    <dbReference type="NCBI Taxonomy" id="1173586"/>
    <lineage>
        <taxon>Bacteria</taxon>
        <taxon>Pseudomonadati</taxon>
        <taxon>Pseudomonadota</taxon>
        <taxon>Gammaproteobacteria</taxon>
        <taxon>Alteromonadales</taxon>
        <taxon>Shewanellaceae</taxon>
        <taxon>Shewanella</taxon>
    </lineage>
</organism>
<name>A0ABX7G1D0_9GAMM</name>
<dbReference type="SMART" id="SM00304">
    <property type="entry name" value="HAMP"/>
    <property type="match status" value="1"/>
</dbReference>
<reference evidence="8 9" key="1">
    <citation type="journal article" date="2012" name="Antonie Van Leeuwenhoek">
        <title>Shewanella litorisediminis sp. nov., a gammaproteobacterium isolated from a tidal flat sediment.</title>
        <authorList>
            <person name="Lee M.H."/>
            <person name="Yoon J.H."/>
        </authorList>
    </citation>
    <scope>NUCLEOTIDE SEQUENCE [LARGE SCALE GENOMIC DNA]</scope>
    <source>
        <strain evidence="8 9">SMK1-12</strain>
    </source>
</reference>
<dbReference type="InterPro" id="IPR003660">
    <property type="entry name" value="HAMP_dom"/>
</dbReference>
<dbReference type="PANTHER" id="PTHR32089:SF70">
    <property type="entry name" value="ENERGY TAXIS MODULATING METHYL ACCEPTING SENSORY TRANSDUCER"/>
    <property type="match status" value="1"/>
</dbReference>
<dbReference type="PROSITE" id="PS50111">
    <property type="entry name" value="CHEMOTAXIS_TRANSDUC_2"/>
    <property type="match status" value="1"/>
</dbReference>
<dbReference type="InterPro" id="IPR004089">
    <property type="entry name" value="MCPsignal_dom"/>
</dbReference>
<dbReference type="SMART" id="SM00283">
    <property type="entry name" value="MA"/>
    <property type="match status" value="1"/>
</dbReference>
<keyword evidence="5" id="KW-1133">Transmembrane helix</keyword>
<feature type="domain" description="HAMP" evidence="7">
    <location>
        <begin position="344"/>
        <end position="396"/>
    </location>
</feature>